<keyword evidence="6 10" id="KW-0560">Oxidoreductase</keyword>
<dbReference type="STRING" id="1314781.A0A165NSG1"/>
<dbReference type="GO" id="GO:0016705">
    <property type="term" value="F:oxidoreductase activity, acting on paired donors, with incorporation or reduction of molecular oxygen"/>
    <property type="evidence" value="ECO:0007669"/>
    <property type="project" value="InterPro"/>
</dbReference>
<dbReference type="InParanoid" id="A0A165NSG1"/>
<dbReference type="InterPro" id="IPR002401">
    <property type="entry name" value="Cyt_P450_E_grp-I"/>
</dbReference>
<dbReference type="InterPro" id="IPR050364">
    <property type="entry name" value="Cytochrome_P450_fung"/>
</dbReference>
<proteinExistence type="inferred from homology"/>
<dbReference type="GO" id="GO:0004497">
    <property type="term" value="F:monooxygenase activity"/>
    <property type="evidence" value="ECO:0007669"/>
    <property type="project" value="UniProtKB-KW"/>
</dbReference>
<dbReference type="InterPro" id="IPR036396">
    <property type="entry name" value="Cyt_P450_sf"/>
</dbReference>
<dbReference type="PRINTS" id="PR00385">
    <property type="entry name" value="P450"/>
</dbReference>
<dbReference type="GO" id="GO:0020037">
    <property type="term" value="F:heme binding"/>
    <property type="evidence" value="ECO:0007669"/>
    <property type="project" value="InterPro"/>
</dbReference>
<keyword evidence="7 9" id="KW-0408">Iron</keyword>
<dbReference type="InterPro" id="IPR001128">
    <property type="entry name" value="Cyt_P450"/>
</dbReference>
<protein>
    <submittedName>
        <fullName evidence="11">Cytochrome P450</fullName>
    </submittedName>
</protein>
<evidence type="ECO:0000256" key="4">
    <source>
        <dbReference type="ARBA" id="ARBA00022617"/>
    </source>
</evidence>
<keyword evidence="8 10" id="KW-0503">Monooxygenase</keyword>
<evidence type="ECO:0000256" key="3">
    <source>
        <dbReference type="ARBA" id="ARBA00010617"/>
    </source>
</evidence>
<gene>
    <name evidence="11" type="ORF">EXIGLDRAFT_761165</name>
</gene>
<organism evidence="11 12">
    <name type="scientific">Exidia glandulosa HHB12029</name>
    <dbReference type="NCBI Taxonomy" id="1314781"/>
    <lineage>
        <taxon>Eukaryota</taxon>
        <taxon>Fungi</taxon>
        <taxon>Dikarya</taxon>
        <taxon>Basidiomycota</taxon>
        <taxon>Agaricomycotina</taxon>
        <taxon>Agaricomycetes</taxon>
        <taxon>Auriculariales</taxon>
        <taxon>Exidiaceae</taxon>
        <taxon>Exidia</taxon>
    </lineage>
</organism>
<dbReference type="PANTHER" id="PTHR46300">
    <property type="entry name" value="P450, PUTATIVE (EUROFUNG)-RELATED-RELATED"/>
    <property type="match status" value="1"/>
</dbReference>
<dbReference type="Proteomes" id="UP000077266">
    <property type="component" value="Unassembled WGS sequence"/>
</dbReference>
<evidence type="ECO:0000256" key="7">
    <source>
        <dbReference type="ARBA" id="ARBA00023004"/>
    </source>
</evidence>
<dbReference type="PANTHER" id="PTHR46300:SF7">
    <property type="entry name" value="P450, PUTATIVE (EUROFUNG)-RELATED"/>
    <property type="match status" value="1"/>
</dbReference>
<dbReference type="PROSITE" id="PS00086">
    <property type="entry name" value="CYTOCHROME_P450"/>
    <property type="match status" value="1"/>
</dbReference>
<evidence type="ECO:0000256" key="9">
    <source>
        <dbReference type="PIRSR" id="PIRSR602401-1"/>
    </source>
</evidence>
<comment type="pathway">
    <text evidence="2">Secondary metabolite biosynthesis.</text>
</comment>
<evidence type="ECO:0000256" key="2">
    <source>
        <dbReference type="ARBA" id="ARBA00005179"/>
    </source>
</evidence>
<evidence type="ECO:0000256" key="5">
    <source>
        <dbReference type="ARBA" id="ARBA00022723"/>
    </source>
</evidence>
<dbReference type="OrthoDB" id="2789670at2759"/>
<reference evidence="11 12" key="1">
    <citation type="journal article" date="2016" name="Mol. Biol. Evol.">
        <title>Comparative Genomics of Early-Diverging Mushroom-Forming Fungi Provides Insights into the Origins of Lignocellulose Decay Capabilities.</title>
        <authorList>
            <person name="Nagy L.G."/>
            <person name="Riley R."/>
            <person name="Tritt A."/>
            <person name="Adam C."/>
            <person name="Daum C."/>
            <person name="Floudas D."/>
            <person name="Sun H."/>
            <person name="Yadav J.S."/>
            <person name="Pangilinan J."/>
            <person name="Larsson K.H."/>
            <person name="Matsuura K."/>
            <person name="Barry K."/>
            <person name="Labutti K."/>
            <person name="Kuo R."/>
            <person name="Ohm R.A."/>
            <person name="Bhattacharya S.S."/>
            <person name="Shirouzu T."/>
            <person name="Yoshinaga Y."/>
            <person name="Martin F.M."/>
            <person name="Grigoriev I.V."/>
            <person name="Hibbett D.S."/>
        </authorList>
    </citation>
    <scope>NUCLEOTIDE SEQUENCE [LARGE SCALE GENOMIC DNA]</scope>
    <source>
        <strain evidence="11 12">HHB12029</strain>
    </source>
</reference>
<keyword evidence="12" id="KW-1185">Reference proteome</keyword>
<evidence type="ECO:0000256" key="6">
    <source>
        <dbReference type="ARBA" id="ARBA00023002"/>
    </source>
</evidence>
<dbReference type="GO" id="GO:0005506">
    <property type="term" value="F:iron ion binding"/>
    <property type="evidence" value="ECO:0007669"/>
    <property type="project" value="InterPro"/>
</dbReference>
<evidence type="ECO:0000256" key="10">
    <source>
        <dbReference type="RuleBase" id="RU000461"/>
    </source>
</evidence>
<evidence type="ECO:0000313" key="11">
    <source>
        <dbReference type="EMBL" id="KZW01157.1"/>
    </source>
</evidence>
<comment type="similarity">
    <text evidence="3 10">Belongs to the cytochrome P450 family.</text>
</comment>
<comment type="cofactor">
    <cofactor evidence="1 9">
        <name>heme</name>
        <dbReference type="ChEBI" id="CHEBI:30413"/>
    </cofactor>
</comment>
<dbReference type="AlphaFoldDB" id="A0A165NSG1"/>
<accession>A0A165NSG1</accession>
<feature type="binding site" description="axial binding residue" evidence="9">
    <location>
        <position position="205"/>
    </location>
    <ligand>
        <name>heme</name>
        <dbReference type="ChEBI" id="CHEBI:30413"/>
    </ligand>
    <ligandPart>
        <name>Fe</name>
        <dbReference type="ChEBI" id="CHEBI:18248"/>
    </ligandPart>
</feature>
<sequence length="277" mass="31764">MSWRAWADSSRRKYAEWIEYPVEIVKENMRSGTVRPCLVTRLLEIYPDAQPTSAEDEDVIRQVSSSLYAGGIDPPVISVLTFILYMTLYPDVQKCAQDEVDRVVGRSRLPQMDDCKQMPYLECLYQELHRIAPPAPVLPHRAMADDRYDGFDIPKDTSVYANVWAMCHDETVYPDPDVFDPMRFSDTAAQPDPRKVTFGFGGRACPGRHFAQSQIFITVSSILWAYNILPTIDENGFPQLPKADFTFGHLSMPKEFRCRIVPRSQDVVRFLQRKGDE</sequence>
<dbReference type="EMBL" id="KV425896">
    <property type="protein sequence ID" value="KZW01157.1"/>
    <property type="molecule type" value="Genomic_DNA"/>
</dbReference>
<dbReference type="SUPFAM" id="SSF48264">
    <property type="entry name" value="Cytochrome P450"/>
    <property type="match status" value="1"/>
</dbReference>
<evidence type="ECO:0000256" key="8">
    <source>
        <dbReference type="ARBA" id="ARBA00023033"/>
    </source>
</evidence>
<dbReference type="Gene3D" id="1.10.630.10">
    <property type="entry name" value="Cytochrome P450"/>
    <property type="match status" value="1"/>
</dbReference>
<keyword evidence="4 9" id="KW-0349">Heme</keyword>
<evidence type="ECO:0000313" key="12">
    <source>
        <dbReference type="Proteomes" id="UP000077266"/>
    </source>
</evidence>
<name>A0A165NSG1_EXIGL</name>
<dbReference type="Pfam" id="PF00067">
    <property type="entry name" value="p450"/>
    <property type="match status" value="1"/>
</dbReference>
<evidence type="ECO:0000256" key="1">
    <source>
        <dbReference type="ARBA" id="ARBA00001971"/>
    </source>
</evidence>
<dbReference type="InterPro" id="IPR017972">
    <property type="entry name" value="Cyt_P450_CS"/>
</dbReference>
<dbReference type="PRINTS" id="PR00463">
    <property type="entry name" value="EP450I"/>
</dbReference>
<keyword evidence="5 9" id="KW-0479">Metal-binding</keyword>